<dbReference type="AlphaFoldDB" id="A0A1H6W0B8"/>
<accession>A0A1H6W0B8</accession>
<dbReference type="RefSeq" id="WP_089673030.1">
    <property type="nucleotide sequence ID" value="NZ_CP024845.1"/>
</dbReference>
<keyword evidence="2" id="KW-1185">Reference proteome</keyword>
<dbReference type="STRING" id="1073996.SAMN05444271_11852"/>
<dbReference type="Proteomes" id="UP000198888">
    <property type="component" value="Unassembled WGS sequence"/>
</dbReference>
<name>A0A1H6W0B8_9EURY</name>
<gene>
    <name evidence="1" type="ORF">SAMN05444271_11852</name>
</gene>
<organism evidence="1 2">
    <name type="scientific">Halohasta litchfieldiae</name>
    <dbReference type="NCBI Taxonomy" id="1073996"/>
    <lineage>
        <taxon>Archaea</taxon>
        <taxon>Methanobacteriati</taxon>
        <taxon>Methanobacteriota</taxon>
        <taxon>Stenosarchaea group</taxon>
        <taxon>Halobacteria</taxon>
        <taxon>Halobacteriales</taxon>
        <taxon>Haloferacaceae</taxon>
        <taxon>Halohasta</taxon>
    </lineage>
</organism>
<dbReference type="OrthoDB" id="304916at2157"/>
<reference evidence="1 2" key="1">
    <citation type="submission" date="2016-10" db="EMBL/GenBank/DDBJ databases">
        <authorList>
            <person name="de Groot N.N."/>
        </authorList>
    </citation>
    <scope>NUCLEOTIDE SEQUENCE [LARGE SCALE GENOMIC DNA]</scope>
    <source>
        <strain evidence="1 2">DSM 22187</strain>
    </source>
</reference>
<proteinExistence type="predicted"/>
<accession>A0A2H4Q4X4</accession>
<dbReference type="InterPro" id="IPR048925">
    <property type="entry name" value="RdfA"/>
</dbReference>
<evidence type="ECO:0000313" key="1">
    <source>
        <dbReference type="EMBL" id="SEJ05715.1"/>
    </source>
</evidence>
<sequence>MDTTPNAASGRTGKVARLLSDDTIAEVGDELVERWTAEANRMSLRDLADYFNRQLLEARLDQQRIDVLPGEIENMYRLLTDDEVTSGTRIQVKNRLGEYGVDTETLESDFVSRQAIHTYLTKHRQESYDEPDPDEIVDRRLEELQRLNSRQQAVTEQTVSTLQNRDRLDLGEFQVLSSVQIQCTDCGRQFDLPTLVDRGRCQCDTS</sequence>
<protein>
    <submittedName>
        <fullName evidence="1">Uncharacterized protein</fullName>
    </submittedName>
</protein>
<dbReference type="Pfam" id="PF21811">
    <property type="entry name" value="RdfA"/>
    <property type="match status" value="1"/>
</dbReference>
<dbReference type="KEGG" id="hae:halTADL_2656"/>
<dbReference type="EMBL" id="FNYR01000018">
    <property type="protein sequence ID" value="SEJ05715.1"/>
    <property type="molecule type" value="Genomic_DNA"/>
</dbReference>
<dbReference type="GeneID" id="35003426"/>
<evidence type="ECO:0000313" key="2">
    <source>
        <dbReference type="Proteomes" id="UP000198888"/>
    </source>
</evidence>